<feature type="transmembrane region" description="Helical" evidence="9">
    <location>
        <begin position="371"/>
        <end position="396"/>
    </location>
</feature>
<feature type="transmembrane region" description="Helical" evidence="9">
    <location>
        <begin position="79"/>
        <end position="97"/>
    </location>
</feature>
<evidence type="ECO:0000256" key="2">
    <source>
        <dbReference type="ARBA" id="ARBA00008540"/>
    </source>
</evidence>
<comment type="subcellular location">
    <subcellularLocation>
        <location evidence="1 9">Cell membrane</location>
        <topology evidence="1 9">Multi-pass membrane protein</topology>
    </subcellularLocation>
</comment>
<keyword evidence="4" id="KW-1003">Cell membrane</keyword>
<keyword evidence="11" id="KW-1185">Reference proteome</keyword>
<evidence type="ECO:0000256" key="4">
    <source>
        <dbReference type="ARBA" id="ARBA00022475"/>
    </source>
</evidence>
<evidence type="ECO:0000256" key="8">
    <source>
        <dbReference type="ARBA" id="ARBA00023136"/>
    </source>
</evidence>
<dbReference type="RefSeq" id="WP_209456304.1">
    <property type="nucleotide sequence ID" value="NZ_BAAACS010000013.1"/>
</dbReference>
<keyword evidence="5 9" id="KW-0812">Transmembrane</keyword>
<dbReference type="Pfam" id="PF05525">
    <property type="entry name" value="Branch_AA_trans"/>
    <property type="match status" value="1"/>
</dbReference>
<dbReference type="PANTHER" id="PTHR30588:SF0">
    <property type="entry name" value="BRANCHED-CHAIN AMINO ACID PERMEASE BRNQ"/>
    <property type="match status" value="1"/>
</dbReference>
<comment type="similarity">
    <text evidence="2 9">Belongs to the branched chain amino acid transporter family.</text>
</comment>
<keyword evidence="6 9" id="KW-0029">Amino-acid transport</keyword>
<dbReference type="InterPro" id="IPR004685">
    <property type="entry name" value="Brnchd-chn_aa_trnsp_Livcs"/>
</dbReference>
<keyword evidence="7 9" id="KW-1133">Transmembrane helix</keyword>
<comment type="caution">
    <text evidence="10">The sequence shown here is derived from an EMBL/GenBank/DDBJ whole genome shotgun (WGS) entry which is preliminary data.</text>
</comment>
<feature type="transmembrane region" description="Helical" evidence="9">
    <location>
        <begin position="278"/>
        <end position="302"/>
    </location>
</feature>
<evidence type="ECO:0000256" key="5">
    <source>
        <dbReference type="ARBA" id="ARBA00022692"/>
    </source>
</evidence>
<evidence type="ECO:0000313" key="11">
    <source>
        <dbReference type="Proteomes" id="UP000767291"/>
    </source>
</evidence>
<dbReference type="PANTHER" id="PTHR30588">
    <property type="entry name" value="BRANCHED-CHAIN AMINO ACID TRANSPORT SYSTEM 2 CARRIER PROTEIN"/>
    <property type="match status" value="1"/>
</dbReference>
<feature type="transmembrane region" description="Helical" evidence="9">
    <location>
        <begin position="117"/>
        <end position="136"/>
    </location>
</feature>
<feature type="transmembrane region" description="Helical" evidence="9">
    <location>
        <begin position="230"/>
        <end position="254"/>
    </location>
</feature>
<protein>
    <recommendedName>
        <fullName evidence="9">Branched-chain amino acid transport system carrier protein</fullName>
    </recommendedName>
</protein>
<organism evidence="10 11">
    <name type="scientific">Metaclostridioides mangenotii</name>
    <dbReference type="NCBI Taxonomy" id="1540"/>
    <lineage>
        <taxon>Bacteria</taxon>
        <taxon>Bacillati</taxon>
        <taxon>Bacillota</taxon>
        <taxon>Clostridia</taxon>
        <taxon>Peptostreptococcales</taxon>
        <taxon>Peptostreptococcaceae</taxon>
        <taxon>Metaclostridioides</taxon>
    </lineage>
</organism>
<feature type="transmembrane region" description="Helical" evidence="9">
    <location>
        <begin position="190"/>
        <end position="210"/>
    </location>
</feature>
<dbReference type="EMBL" id="JAGGJX010000001">
    <property type="protein sequence ID" value="MBP1854867.1"/>
    <property type="molecule type" value="Genomic_DNA"/>
</dbReference>
<proteinExistence type="inferred from homology"/>
<gene>
    <name evidence="10" type="ORF">J2Z43_001257</name>
</gene>
<comment type="function">
    <text evidence="9">Component of the transport system for branched-chain amino acids.</text>
</comment>
<feature type="transmembrane region" description="Helical" evidence="9">
    <location>
        <begin position="148"/>
        <end position="170"/>
    </location>
</feature>
<sequence>MSKQMKDIIIVGFALFSMFFGAGNLLFPPYLGLVSGQNWLLSIFAFVLADAGIALLVIIASAKCSGSLDDILSRSGKTLARIISIAALSCLALLVIPRTAATTYEMGIMPIIGDFGSLSRIICSMIFFALTLVLTIKGSRVIDIIGKFLTPALLLVLFILIIKGIITPIADPNPAQLIDRNLFAEGFTQGYQTMDALGAASMATIMLLSLAHKGYTDEKQKISMTIKSGVVACVFLGLVYGGLAFLGSTVSTMFGTDVPQASLLVEITNLLYGYTGKAILGLIVALACLTTAIGLTSAIANYFAGITKIKYEQYVIGICVASTVIANLGVDFIITFSVPILQLVYPVLLVLVLMTLAGAHIKNDNAFKGAAYATLATSMFNILYSLTGICGFINQIPLTDLGFNWIIPAVIFGLIGSFINIGSNNHSQKAES</sequence>
<name>A0ABS4EA99_9FIRM</name>
<feature type="transmembrane region" description="Helical" evidence="9">
    <location>
        <begin position="7"/>
        <end position="27"/>
    </location>
</feature>
<accession>A0ABS4EA99</accession>
<evidence type="ECO:0000313" key="10">
    <source>
        <dbReference type="EMBL" id="MBP1854867.1"/>
    </source>
</evidence>
<evidence type="ECO:0000256" key="1">
    <source>
        <dbReference type="ARBA" id="ARBA00004651"/>
    </source>
</evidence>
<feature type="transmembrane region" description="Helical" evidence="9">
    <location>
        <begin position="314"/>
        <end position="334"/>
    </location>
</feature>
<keyword evidence="3 9" id="KW-0813">Transport</keyword>
<feature type="transmembrane region" description="Helical" evidence="9">
    <location>
        <begin position="402"/>
        <end position="422"/>
    </location>
</feature>
<keyword evidence="8 9" id="KW-0472">Membrane</keyword>
<feature type="transmembrane region" description="Helical" evidence="9">
    <location>
        <begin position="340"/>
        <end position="359"/>
    </location>
</feature>
<evidence type="ECO:0000256" key="3">
    <source>
        <dbReference type="ARBA" id="ARBA00022448"/>
    </source>
</evidence>
<evidence type="ECO:0000256" key="9">
    <source>
        <dbReference type="RuleBase" id="RU362122"/>
    </source>
</evidence>
<evidence type="ECO:0000256" key="7">
    <source>
        <dbReference type="ARBA" id="ARBA00022989"/>
    </source>
</evidence>
<feature type="transmembrane region" description="Helical" evidence="9">
    <location>
        <begin position="39"/>
        <end position="59"/>
    </location>
</feature>
<evidence type="ECO:0000256" key="6">
    <source>
        <dbReference type="ARBA" id="ARBA00022970"/>
    </source>
</evidence>
<reference evidence="10 11" key="1">
    <citation type="submission" date="2021-03" db="EMBL/GenBank/DDBJ databases">
        <title>Genomic Encyclopedia of Type Strains, Phase IV (KMG-IV): sequencing the most valuable type-strain genomes for metagenomic binning, comparative biology and taxonomic classification.</title>
        <authorList>
            <person name="Goeker M."/>
        </authorList>
    </citation>
    <scope>NUCLEOTIDE SEQUENCE [LARGE SCALE GENOMIC DNA]</scope>
    <source>
        <strain evidence="10 11">DSM 1289</strain>
    </source>
</reference>
<dbReference type="Proteomes" id="UP000767291">
    <property type="component" value="Unassembled WGS sequence"/>
</dbReference>
<dbReference type="NCBIfam" id="TIGR00796">
    <property type="entry name" value="livcs"/>
    <property type="match status" value="1"/>
</dbReference>